<comment type="caution">
    <text evidence="3">The sequence shown here is derived from an EMBL/GenBank/DDBJ whole genome shotgun (WGS) entry which is preliminary data.</text>
</comment>
<dbReference type="InterPro" id="IPR050744">
    <property type="entry name" value="AI-2_Isomerase_LsrG"/>
</dbReference>
<feature type="domain" description="PH" evidence="1">
    <location>
        <begin position="1"/>
        <end position="31"/>
    </location>
</feature>
<dbReference type="PROSITE" id="PS51725">
    <property type="entry name" value="ABM"/>
    <property type="match status" value="1"/>
</dbReference>
<keyword evidence="3" id="KW-0503">Monooxygenase</keyword>
<dbReference type="PANTHER" id="PTHR33336">
    <property type="entry name" value="QUINOL MONOOXYGENASE YGIN-RELATED"/>
    <property type="match status" value="1"/>
</dbReference>
<accession>A0A853JFG0</accession>
<reference evidence="3 4" key="1">
    <citation type="submission" date="2020-07" db="EMBL/GenBank/DDBJ databases">
        <title>Luteimonas sp. SJ-92.</title>
        <authorList>
            <person name="Huang X.-X."/>
            <person name="Xu L."/>
            <person name="Sun J.-Q."/>
        </authorList>
    </citation>
    <scope>NUCLEOTIDE SEQUENCE [LARGE SCALE GENOMIC DNA]</scope>
    <source>
        <strain evidence="3 4">SJ-92</strain>
    </source>
</reference>
<keyword evidence="4" id="KW-1185">Reference proteome</keyword>
<dbReference type="InterPro" id="IPR011008">
    <property type="entry name" value="Dimeric_a/b-barrel"/>
</dbReference>
<dbReference type="Proteomes" id="UP000578091">
    <property type="component" value="Unassembled WGS sequence"/>
</dbReference>
<sequence>MSDRDLVFYVKCRVKPERAEDWLQAVRAIIDRMSQEETFVSCRLHRDAQDPTLFTLYERWAEPSVEAFLQNQDKPYRREYEALLPDLLQGPREPQVLEPLEAWHRAAPRD</sequence>
<keyword evidence="3" id="KW-0560">Oxidoreductase</keyword>
<dbReference type="SUPFAM" id="SSF54909">
    <property type="entry name" value="Dimeric alpha+beta barrel"/>
    <property type="match status" value="1"/>
</dbReference>
<dbReference type="GO" id="GO:0004497">
    <property type="term" value="F:monooxygenase activity"/>
    <property type="evidence" value="ECO:0007669"/>
    <property type="project" value="UniProtKB-KW"/>
</dbReference>
<gene>
    <name evidence="3" type="ORF">H0E84_12840</name>
</gene>
<proteinExistence type="predicted"/>
<dbReference type="PROSITE" id="PS50003">
    <property type="entry name" value="PH_DOMAIN"/>
    <property type="match status" value="1"/>
</dbReference>
<dbReference type="Gene3D" id="3.30.70.100">
    <property type="match status" value="1"/>
</dbReference>
<evidence type="ECO:0000259" key="1">
    <source>
        <dbReference type="PROSITE" id="PS50003"/>
    </source>
</evidence>
<dbReference type="RefSeq" id="WP_180679042.1">
    <property type="nucleotide sequence ID" value="NZ_JACCKA010000073.1"/>
</dbReference>
<dbReference type="InterPro" id="IPR001849">
    <property type="entry name" value="PH_domain"/>
</dbReference>
<dbReference type="AlphaFoldDB" id="A0A853JFG0"/>
<dbReference type="EMBL" id="JACCKA010000073">
    <property type="protein sequence ID" value="NZA27270.1"/>
    <property type="molecule type" value="Genomic_DNA"/>
</dbReference>
<dbReference type="PANTHER" id="PTHR33336:SF15">
    <property type="entry name" value="ABM DOMAIN-CONTAINING PROTEIN"/>
    <property type="match status" value="1"/>
</dbReference>
<evidence type="ECO:0000313" key="4">
    <source>
        <dbReference type="Proteomes" id="UP000578091"/>
    </source>
</evidence>
<evidence type="ECO:0000259" key="2">
    <source>
        <dbReference type="PROSITE" id="PS51725"/>
    </source>
</evidence>
<name>A0A853JFG0_9GAMM</name>
<organism evidence="3 4">
    <name type="scientific">Luteimonas salinisoli</name>
    <dbReference type="NCBI Taxonomy" id="2752307"/>
    <lineage>
        <taxon>Bacteria</taxon>
        <taxon>Pseudomonadati</taxon>
        <taxon>Pseudomonadota</taxon>
        <taxon>Gammaproteobacteria</taxon>
        <taxon>Lysobacterales</taxon>
        <taxon>Lysobacteraceae</taxon>
        <taxon>Luteimonas</taxon>
    </lineage>
</organism>
<evidence type="ECO:0000313" key="3">
    <source>
        <dbReference type="EMBL" id="NZA27270.1"/>
    </source>
</evidence>
<dbReference type="Pfam" id="PF03992">
    <property type="entry name" value="ABM"/>
    <property type="match status" value="1"/>
</dbReference>
<protein>
    <submittedName>
        <fullName evidence="3">Antibiotic biosynthesis monooxygenase</fullName>
    </submittedName>
</protein>
<dbReference type="InterPro" id="IPR007138">
    <property type="entry name" value="ABM_dom"/>
</dbReference>
<feature type="domain" description="ABM" evidence="2">
    <location>
        <begin position="6"/>
        <end position="96"/>
    </location>
</feature>